<dbReference type="GO" id="GO:0003677">
    <property type="term" value="F:DNA binding"/>
    <property type="evidence" value="ECO:0007669"/>
    <property type="project" value="UniProtKB-KW"/>
</dbReference>
<dbReference type="EMBL" id="JANBVO010000009">
    <property type="protein sequence ID" value="KAJ9149841.1"/>
    <property type="molecule type" value="Genomic_DNA"/>
</dbReference>
<evidence type="ECO:0000256" key="5">
    <source>
        <dbReference type="ARBA" id="ARBA00023204"/>
    </source>
</evidence>
<evidence type="ECO:0000256" key="6">
    <source>
        <dbReference type="ARBA" id="ARBA00023242"/>
    </source>
</evidence>
<evidence type="ECO:0000256" key="1">
    <source>
        <dbReference type="ARBA" id="ARBA00004123"/>
    </source>
</evidence>
<gene>
    <name evidence="8" type="ORF">NKR23_g3974</name>
</gene>
<evidence type="ECO:0008006" key="10">
    <source>
        <dbReference type="Google" id="ProtNLM"/>
    </source>
</evidence>
<dbReference type="PANTHER" id="PTHR28680:SF1">
    <property type="entry name" value="CENTROMERE PROTEIN X"/>
    <property type="match status" value="1"/>
</dbReference>
<evidence type="ECO:0000256" key="4">
    <source>
        <dbReference type="ARBA" id="ARBA00023125"/>
    </source>
</evidence>
<reference evidence="8" key="1">
    <citation type="submission" date="2022-07" db="EMBL/GenBank/DDBJ databases">
        <title>Fungi with potential for degradation of polypropylene.</title>
        <authorList>
            <person name="Gostincar C."/>
        </authorList>
    </citation>
    <scope>NUCLEOTIDE SEQUENCE</scope>
    <source>
        <strain evidence="8">EXF-13308</strain>
    </source>
</reference>
<feature type="region of interest" description="Disordered" evidence="7">
    <location>
        <begin position="1"/>
        <end position="54"/>
    </location>
</feature>
<sequence>MGPRTSTSGRGRSPSVGKPRQQARPESDVGRGVFGSTSVDEEPNEGADESQQRTIPAELLTRILHGFFEKQSTRITRDSNAAVTKYIDVFVREAIARAAAEKDSGFLEVEDLEKVAPQLLLDL</sequence>
<dbReference type="GO" id="GO:0006281">
    <property type="term" value="P:DNA repair"/>
    <property type="evidence" value="ECO:0007669"/>
    <property type="project" value="UniProtKB-KW"/>
</dbReference>
<dbReference type="Gene3D" id="6.10.130.30">
    <property type="match status" value="1"/>
</dbReference>
<evidence type="ECO:0000313" key="9">
    <source>
        <dbReference type="Proteomes" id="UP001174694"/>
    </source>
</evidence>
<dbReference type="Pfam" id="PF09415">
    <property type="entry name" value="CENP-X"/>
    <property type="match status" value="1"/>
</dbReference>
<keyword evidence="4" id="KW-0238">DNA-binding</keyword>
<dbReference type="GO" id="GO:0051382">
    <property type="term" value="P:kinetochore assembly"/>
    <property type="evidence" value="ECO:0007669"/>
    <property type="project" value="InterPro"/>
</dbReference>
<keyword evidence="3" id="KW-0227">DNA damage</keyword>
<organism evidence="8 9">
    <name type="scientific">Pleurostoma richardsiae</name>
    <dbReference type="NCBI Taxonomy" id="41990"/>
    <lineage>
        <taxon>Eukaryota</taxon>
        <taxon>Fungi</taxon>
        <taxon>Dikarya</taxon>
        <taxon>Ascomycota</taxon>
        <taxon>Pezizomycotina</taxon>
        <taxon>Sordariomycetes</taxon>
        <taxon>Sordariomycetidae</taxon>
        <taxon>Calosphaeriales</taxon>
        <taxon>Pleurostomataceae</taxon>
        <taxon>Pleurostoma</taxon>
    </lineage>
</organism>
<evidence type="ECO:0000313" key="8">
    <source>
        <dbReference type="EMBL" id="KAJ9149841.1"/>
    </source>
</evidence>
<dbReference type="GO" id="GO:0071821">
    <property type="term" value="C:FANCM-MHF complex"/>
    <property type="evidence" value="ECO:0007669"/>
    <property type="project" value="TreeGrafter"/>
</dbReference>
<accession>A0AA38RK91</accession>
<evidence type="ECO:0000256" key="2">
    <source>
        <dbReference type="ARBA" id="ARBA00009359"/>
    </source>
</evidence>
<feature type="compositionally biased region" description="Low complexity" evidence="7">
    <location>
        <begin position="1"/>
        <end position="15"/>
    </location>
</feature>
<keyword evidence="6" id="KW-0539">Nucleus</keyword>
<comment type="caution">
    <text evidence="8">The sequence shown here is derived from an EMBL/GenBank/DDBJ whole genome shotgun (WGS) entry which is preliminary data.</text>
</comment>
<dbReference type="CDD" id="cd22921">
    <property type="entry name" value="HFD_CENP-X"/>
    <property type="match status" value="1"/>
</dbReference>
<evidence type="ECO:0000256" key="7">
    <source>
        <dbReference type="SAM" id="MobiDB-lite"/>
    </source>
</evidence>
<dbReference type="Proteomes" id="UP001174694">
    <property type="component" value="Unassembled WGS sequence"/>
</dbReference>
<protein>
    <recommendedName>
        <fullName evidence="10">Centromere protein X</fullName>
    </recommendedName>
</protein>
<dbReference type="GO" id="GO:0000712">
    <property type="term" value="P:resolution of meiotic recombination intermediates"/>
    <property type="evidence" value="ECO:0007669"/>
    <property type="project" value="TreeGrafter"/>
</dbReference>
<dbReference type="AlphaFoldDB" id="A0AA38RK91"/>
<keyword evidence="5" id="KW-0234">DNA repair</keyword>
<dbReference type="PANTHER" id="PTHR28680">
    <property type="entry name" value="CENTROMERE PROTEIN X"/>
    <property type="match status" value="1"/>
</dbReference>
<keyword evidence="9" id="KW-1185">Reference proteome</keyword>
<comment type="subcellular location">
    <subcellularLocation>
        <location evidence="1">Nucleus</location>
    </subcellularLocation>
</comment>
<evidence type="ECO:0000256" key="3">
    <source>
        <dbReference type="ARBA" id="ARBA00022763"/>
    </source>
</evidence>
<name>A0AA38RK91_9PEZI</name>
<comment type="similarity">
    <text evidence="2">Belongs to the CENP-X/MHF2 family.</text>
</comment>
<dbReference type="InterPro" id="IPR018552">
    <property type="entry name" value="CENP-X"/>
</dbReference>
<proteinExistence type="inferred from homology"/>
<dbReference type="GO" id="GO:0031297">
    <property type="term" value="P:replication fork processing"/>
    <property type="evidence" value="ECO:0007669"/>
    <property type="project" value="TreeGrafter"/>
</dbReference>
<feature type="compositionally biased region" description="Acidic residues" evidence="7">
    <location>
        <begin position="39"/>
        <end position="48"/>
    </location>
</feature>